<dbReference type="Proteomes" id="UP000319462">
    <property type="component" value="Chromosome 2"/>
</dbReference>
<feature type="compositionally biased region" description="Basic and acidic residues" evidence="1">
    <location>
        <begin position="1369"/>
        <end position="1380"/>
    </location>
</feature>
<feature type="compositionally biased region" description="Low complexity" evidence="1">
    <location>
        <begin position="765"/>
        <end position="775"/>
    </location>
</feature>
<feature type="compositionally biased region" description="Polar residues" evidence="1">
    <location>
        <begin position="927"/>
        <end position="944"/>
    </location>
</feature>
<organism evidence="2 3">
    <name type="scientific">Leishmania braziliensis MHOM/BR/75/M2904</name>
    <dbReference type="NCBI Taxonomy" id="420245"/>
    <lineage>
        <taxon>Eukaryota</taxon>
        <taxon>Discoba</taxon>
        <taxon>Euglenozoa</taxon>
        <taxon>Kinetoplastea</taxon>
        <taxon>Metakinetoplastina</taxon>
        <taxon>Trypanosomatida</taxon>
        <taxon>Trypanosomatidae</taxon>
        <taxon>Leishmaniinae</taxon>
        <taxon>Leishmania</taxon>
        <taxon>Leishmania braziliensis species complex</taxon>
    </lineage>
</organism>
<evidence type="ECO:0000313" key="2">
    <source>
        <dbReference type="EMBL" id="SYZ62428.1"/>
    </source>
</evidence>
<feature type="compositionally biased region" description="Low complexity" evidence="1">
    <location>
        <begin position="992"/>
        <end position="1001"/>
    </location>
</feature>
<feature type="compositionally biased region" description="Low complexity" evidence="1">
    <location>
        <begin position="13"/>
        <end position="23"/>
    </location>
</feature>
<feature type="compositionally biased region" description="Polar residues" evidence="1">
    <location>
        <begin position="445"/>
        <end position="459"/>
    </location>
</feature>
<feature type="compositionally biased region" description="Basic and acidic residues" evidence="1">
    <location>
        <begin position="1763"/>
        <end position="1781"/>
    </location>
</feature>
<feature type="compositionally biased region" description="Low complexity" evidence="1">
    <location>
        <begin position="1616"/>
        <end position="1630"/>
    </location>
</feature>
<feature type="region of interest" description="Disordered" evidence="1">
    <location>
        <begin position="1738"/>
        <end position="1840"/>
    </location>
</feature>
<feature type="region of interest" description="Disordered" evidence="1">
    <location>
        <begin position="589"/>
        <end position="644"/>
    </location>
</feature>
<feature type="region of interest" description="Disordered" evidence="1">
    <location>
        <begin position="1674"/>
        <end position="1698"/>
    </location>
</feature>
<feature type="region of interest" description="Disordered" evidence="1">
    <location>
        <begin position="906"/>
        <end position="1041"/>
    </location>
</feature>
<feature type="compositionally biased region" description="Basic and acidic residues" evidence="1">
    <location>
        <begin position="1689"/>
        <end position="1698"/>
    </location>
</feature>
<feature type="region of interest" description="Disordered" evidence="1">
    <location>
        <begin position="1109"/>
        <end position="1133"/>
    </location>
</feature>
<proteinExistence type="predicted"/>
<feature type="compositionally biased region" description="Polar residues" evidence="1">
    <location>
        <begin position="1560"/>
        <end position="1571"/>
    </location>
</feature>
<feature type="region of interest" description="Disordered" evidence="1">
    <location>
        <begin position="2023"/>
        <end position="2042"/>
    </location>
</feature>
<feature type="compositionally biased region" description="Low complexity" evidence="1">
    <location>
        <begin position="805"/>
        <end position="817"/>
    </location>
</feature>
<feature type="compositionally biased region" description="Basic and acidic residues" evidence="1">
    <location>
        <begin position="76"/>
        <end position="86"/>
    </location>
</feature>
<feature type="region of interest" description="Disordered" evidence="1">
    <location>
        <begin position="763"/>
        <end position="818"/>
    </location>
</feature>
<feature type="compositionally biased region" description="Low complexity" evidence="1">
    <location>
        <begin position="1021"/>
        <end position="1033"/>
    </location>
</feature>
<name>A0A3P3YWT9_LEIBR</name>
<feature type="region of interest" description="Disordered" evidence="1">
    <location>
        <begin position="1495"/>
        <end position="1651"/>
    </location>
</feature>
<protein>
    <submittedName>
        <fullName evidence="2">Hypothetical_protein</fullName>
    </submittedName>
</protein>
<feature type="compositionally biased region" description="Basic and acidic residues" evidence="1">
    <location>
        <begin position="1502"/>
        <end position="1521"/>
    </location>
</feature>
<feature type="compositionally biased region" description="Gly residues" evidence="1">
    <location>
        <begin position="909"/>
        <end position="920"/>
    </location>
</feature>
<feature type="compositionally biased region" description="Polar residues" evidence="1">
    <location>
        <begin position="2026"/>
        <end position="2035"/>
    </location>
</feature>
<gene>
    <name evidence="2" type="ORF">LBRM2904_02.0480</name>
</gene>
<evidence type="ECO:0000256" key="1">
    <source>
        <dbReference type="SAM" id="MobiDB-lite"/>
    </source>
</evidence>
<reference evidence="2 3" key="1">
    <citation type="submission" date="2018-09" db="EMBL/GenBank/DDBJ databases">
        <authorList>
            <person name="Peiro R."/>
            <person name="Begona"/>
            <person name="Cbmso G."/>
            <person name="Lopez M."/>
            <person name="Gonzalez S."/>
        </authorList>
    </citation>
    <scope>NUCLEOTIDE SEQUENCE [LARGE SCALE GENOMIC DNA]</scope>
</reference>
<feature type="compositionally biased region" description="Polar residues" evidence="1">
    <location>
        <begin position="1241"/>
        <end position="1253"/>
    </location>
</feature>
<accession>A0A3P3YWT9</accession>
<feature type="compositionally biased region" description="Low complexity" evidence="1">
    <location>
        <begin position="1588"/>
        <end position="1604"/>
    </location>
</feature>
<feature type="compositionally biased region" description="Polar residues" evidence="1">
    <location>
        <begin position="776"/>
        <end position="789"/>
    </location>
</feature>
<feature type="compositionally biased region" description="Low complexity" evidence="1">
    <location>
        <begin position="1383"/>
        <end position="1396"/>
    </location>
</feature>
<feature type="region of interest" description="Disordered" evidence="1">
    <location>
        <begin position="1"/>
        <end position="40"/>
    </location>
</feature>
<feature type="region of interest" description="Disordered" evidence="1">
    <location>
        <begin position="1318"/>
        <end position="1437"/>
    </location>
</feature>
<feature type="region of interest" description="Disordered" evidence="1">
    <location>
        <begin position="437"/>
        <end position="459"/>
    </location>
</feature>
<evidence type="ECO:0000313" key="3">
    <source>
        <dbReference type="Proteomes" id="UP000319462"/>
    </source>
</evidence>
<feature type="compositionally biased region" description="Basic and acidic residues" evidence="1">
    <location>
        <begin position="1413"/>
        <end position="1422"/>
    </location>
</feature>
<feature type="compositionally biased region" description="Basic residues" evidence="1">
    <location>
        <begin position="1121"/>
        <end position="1133"/>
    </location>
</feature>
<feature type="region of interest" description="Disordered" evidence="1">
    <location>
        <begin position="61"/>
        <end position="209"/>
    </location>
</feature>
<dbReference type="EMBL" id="LS997601">
    <property type="protein sequence ID" value="SYZ62428.1"/>
    <property type="molecule type" value="Genomic_DNA"/>
</dbReference>
<sequence length="2133" mass="222203">MQPLTSSSAIGHPAASAEESPASTWPREDVGGLSADGTHTNAAEEEGLACVALCSSAAAEPLKASKAEARATVGSEKIRLSQDPSRHSGGGGRDAQQPVGHEADEQQVHPHSTSTLHSLHRQFPPASLESLGRVLTTTTPPTSSKRRTGAFPGARRVAKGRSTMQSRSTCARRPRGGSGEGTTRPSLRDHTSPQRQRCRLSKSAEETTEPVLTCTASTAAAITSSPSMRATATSLALSIPRSRNSAALEAFSLSFQNCLHRQEILFQRVDAAVAQLEGARVNAGCGASFPSPLHEVGVTLFSSFPTPTGPARSTGPLPRYALPPYHLSPYSPAAAEAGVPLAQPNTTITLPGIVAGGRSSGTAAGIASYNSHMSGPPIPVVSLASPVLSVSSSLHEFPFADIRHNARRRPPSQSSASSTLSLSVVVMRPALERIGGSRGAATAGYPSSQGHLSPLPQTSSHLELPTYVRLDGAATAPTQATPSRLSHPLAHFPSSTPAAPLSLARLADMQQQFLTSNTGCTSSTPRNTGVASPALGSAAAVAHTSPLSFSGGGALGTQRYPVAEADVITGDPTTEAAALLASVEAASSHEEATSRSLVSTAVETSAPGDAWRSARSGLKSSTASESSTDRSDSASPARPDVPTPYLATTISAADKSFNSCCCCCGGAESDRMPTWSNSLPGHARDGNLRLSDIGDSSVMSVFSESAESVSLSPLSHLPSIWVGTPRARSAFGQTSPLQPLAPLQQNSSLGRSGINIAWMPPHLVSNSHNSHNSSNAAGTTQAPADQSPSAEAVSEHPRHTPTVVSSSGSLLSTSQQQLHHRGSAEVLFPLSAPCVLSPSPTPVVLPRASDVVHCSSVQLTSVSLSGSGIPLVSANSSGGNAAGPAAMDGNIVSSLSSTSPLMPLVFSGSGSGSTGGGGGAVEDAAQEPTSPLTTCRQLALSPSRSAEEVNGDDPFPESSLRSSVGSAKEVAAEDAELQRLAKRYAPPPPPQSLTELQQQQNQRRRWSAPPVPTMRRPPMAPLRLPSAASPAAAARDEEERLRSATPLGVKPEEWLSFEQQHERLHLPECWRDSEVVVVDHVEKSRESDTEEAARLLLLEEELLRELRQSQSGQMGSDGLLRRGRRRGSRRRRLMVGGSVTDEAIGEGEVDWGDDSDDDAAADATYEARLASYGKAMLLYRSRRFHASLYRGGEESSHSNSPATTVGCCQGGPVSGGDRRGFTPGTTNPSRGESDGDCTVSPAATNAHAGSSAPSKRIFSRRHSAPATIWSSDNSAEWRDLQARFDELISIQQRSRESEWDGTDGITPDEQLLAPLASTMASSPMKEGPASGMPRRRRSRSCSHELTACPPDAEGARAQSASPLTGDLSNDYRSDVPHRGDGGSTSSASSSRVAVATPMPLERTHTHPSPSGYRHVEQERKTQADAAALPPSPTRAKEGISFASLSPYASMTSSPLKQGGSPVQSSCANVLTIRKNSPGFPTSPRHLSMTVNATRTTGTKGSAETHRGVGKHDSDGVKDENLQKSAVAVRKPVEPSTLQTPKSCFAPVSRAASSRGMLGRSQRTAGLPTASTKGRPKPKAARTGRAAESRAVAAAVPATRAVSARQRPQASATPMPSALTATSARRGSSAAWKSGSCVSARGPSNSVNSRGGRCAPCSCTSSAFLDTTTAVSIVSTKEADDEAPTAATELRSHSTPHIDTRTILPASPPFGHALDGGEVVEPFSQVLVATTATTAAAPVTVPTTVPPPPTIQKSAQDSGVQRGRLRDKVNSSRDPDKDHGAHDVLLSSPLQHRQRRHAGAEGEAAVSTRPLHKASARHGPGAPESEARHPDGGAVAGSITTEGADSRALLRRLAEQKRRTRAIEECLRFGVNSAALNNPHNGSHSPRSGNGSGFMWGDGLTIGRWGLEPESCAPSRAVGRGCTVAELARQDVSAALHMYPVHPVIGEATLDTPMTRAITAPYCVGAAADVHHVTVIDPSDAAVVYGTHAAHSGVGAGAVATAQQTSSNPRRRRMDLRLRLSSKLTAPLSSQSASPTKRNKGCAAPLTAATNAAAAASMAPVQSFRRAESLYTTLRSRSPLYSSGAQHASNGDRRRHTIGDDVLPTATLSMSERRLHPTRTPLGSQFVDLVRGGA</sequence>
<feature type="region of interest" description="Disordered" evidence="1">
    <location>
        <begin position="1191"/>
        <end position="1259"/>
    </location>
</feature>